<dbReference type="Gene3D" id="2.30.30.1190">
    <property type="match status" value="1"/>
</dbReference>
<evidence type="ECO:0000256" key="3">
    <source>
        <dbReference type="ARBA" id="ARBA00022833"/>
    </source>
</evidence>
<feature type="domain" description="C3H1-type" evidence="7">
    <location>
        <begin position="87"/>
        <end position="115"/>
    </location>
</feature>
<dbReference type="AlphaFoldDB" id="A0A3P6C7L2"/>
<dbReference type="SMART" id="SM00356">
    <property type="entry name" value="ZnF_C3H1"/>
    <property type="match status" value="5"/>
</dbReference>
<feature type="domain" description="C3H1-type" evidence="7">
    <location>
        <begin position="230"/>
        <end position="258"/>
    </location>
</feature>
<dbReference type="InterPro" id="IPR036855">
    <property type="entry name" value="Znf_CCCH_sf"/>
</dbReference>
<dbReference type="PROSITE" id="PS50103">
    <property type="entry name" value="ZF_C3H1"/>
    <property type="match status" value="5"/>
</dbReference>
<proteinExistence type="predicted"/>
<feature type="zinc finger region" description="C3H1-type" evidence="5">
    <location>
        <begin position="277"/>
        <end position="305"/>
    </location>
</feature>
<name>A0A3P6C7L2_BRAOL</name>
<dbReference type="InterPro" id="IPR050974">
    <property type="entry name" value="Plant_ZF_CCCH"/>
</dbReference>
<keyword evidence="1 5" id="KW-0479">Metal-binding</keyword>
<evidence type="ECO:0000259" key="7">
    <source>
        <dbReference type="PROSITE" id="PS50103"/>
    </source>
</evidence>
<dbReference type="Pfam" id="PF00642">
    <property type="entry name" value="zf-CCCH"/>
    <property type="match status" value="5"/>
</dbReference>
<evidence type="ECO:0000256" key="4">
    <source>
        <dbReference type="ARBA" id="ARBA00023125"/>
    </source>
</evidence>
<dbReference type="InterPro" id="IPR000571">
    <property type="entry name" value="Znf_CCCH"/>
</dbReference>
<feature type="compositionally biased region" description="Basic and acidic residues" evidence="6">
    <location>
        <begin position="355"/>
        <end position="367"/>
    </location>
</feature>
<evidence type="ECO:0000256" key="5">
    <source>
        <dbReference type="PROSITE-ProRule" id="PRU00723"/>
    </source>
</evidence>
<protein>
    <recommendedName>
        <fullName evidence="7">C3H1-type domain-containing protein</fullName>
    </recommendedName>
</protein>
<evidence type="ECO:0000256" key="2">
    <source>
        <dbReference type="ARBA" id="ARBA00022771"/>
    </source>
</evidence>
<dbReference type="GO" id="GO:0008270">
    <property type="term" value="F:zinc ion binding"/>
    <property type="evidence" value="ECO:0007669"/>
    <property type="project" value="UniProtKB-KW"/>
</dbReference>
<feature type="zinc finger region" description="C3H1-type" evidence="5">
    <location>
        <begin position="43"/>
        <end position="71"/>
    </location>
</feature>
<evidence type="ECO:0000256" key="1">
    <source>
        <dbReference type="ARBA" id="ARBA00022723"/>
    </source>
</evidence>
<evidence type="ECO:0000256" key="6">
    <source>
        <dbReference type="SAM" id="MobiDB-lite"/>
    </source>
</evidence>
<dbReference type="GO" id="GO:0003729">
    <property type="term" value="F:mRNA binding"/>
    <property type="evidence" value="ECO:0007669"/>
    <property type="project" value="TreeGrafter"/>
</dbReference>
<feature type="compositionally biased region" description="Basic and acidic residues" evidence="6">
    <location>
        <begin position="18"/>
        <end position="41"/>
    </location>
</feature>
<feature type="zinc finger region" description="C3H1-type" evidence="5">
    <location>
        <begin position="132"/>
        <end position="160"/>
    </location>
</feature>
<feature type="domain" description="C3H1-type" evidence="7">
    <location>
        <begin position="132"/>
        <end position="160"/>
    </location>
</feature>
<keyword evidence="2 5" id="KW-0863">Zinc-finger</keyword>
<keyword evidence="4" id="KW-0238">DNA-binding</keyword>
<organism evidence="8">
    <name type="scientific">Brassica oleracea</name>
    <name type="common">Wild cabbage</name>
    <dbReference type="NCBI Taxonomy" id="3712"/>
    <lineage>
        <taxon>Eukaryota</taxon>
        <taxon>Viridiplantae</taxon>
        <taxon>Streptophyta</taxon>
        <taxon>Embryophyta</taxon>
        <taxon>Tracheophyta</taxon>
        <taxon>Spermatophyta</taxon>
        <taxon>Magnoliopsida</taxon>
        <taxon>eudicotyledons</taxon>
        <taxon>Gunneridae</taxon>
        <taxon>Pentapetalae</taxon>
        <taxon>rosids</taxon>
        <taxon>malvids</taxon>
        <taxon>Brassicales</taxon>
        <taxon>Brassicaceae</taxon>
        <taxon>Brassiceae</taxon>
        <taxon>Brassica</taxon>
    </lineage>
</organism>
<keyword evidence="3 5" id="KW-0862">Zinc</keyword>
<dbReference type="PANTHER" id="PTHR12506">
    <property type="entry name" value="PROTEIN PHOSPHATASE RELATED"/>
    <property type="match status" value="1"/>
</dbReference>
<sequence>MSETQQVQNSTGSIPSSDKTEDTLTKMKVNEENKDETSLFPDRPGERDCHYFLRTGKCGYGSSCRYNHPVSHVPEAVFYHREELPERVGQPDCEYYLKTGACKYGAACKYNHPKDRNGAGPVLFNTLGYPMRQGEKSCPYYMQKGMCRFGVACKFHHPQIHNAQPTSFPFGGSLPVMSLPPATYEAMSRPQALHPQVYSFMVAPPQGWSTFMVCLYIYGGYDMKTELDSSSERAECRFFMKTGTCKYGDSCKYSHPKERMLLSPPPNLFNPVVLPARPGLPACGNFKAYGFCKYGANCKFDHPVPVNTCNNTGFTMPSPPSAYAPPVSTPVRITSPPSRSNGGDKPAAEDNSSETVKEEDGPEKSEVQDDDPSPSFSDANQSGFVWVAAVTQPDLEKRVDVGGYGYPAMVAMNVKKGVYTPLRSAFELQHLLEFVKDAGAGGKGNLPMNGTPEIVKTKAWDGTNGEVMEEDIYILT</sequence>
<dbReference type="PANTHER" id="PTHR12506:SF59">
    <property type="entry name" value="C3H1-TYPE DOMAIN-CONTAINING PROTEIN"/>
    <property type="match status" value="1"/>
</dbReference>
<dbReference type="GO" id="GO:0003677">
    <property type="term" value="F:DNA binding"/>
    <property type="evidence" value="ECO:0007669"/>
    <property type="project" value="UniProtKB-KW"/>
</dbReference>
<feature type="zinc finger region" description="C3H1-type" evidence="5">
    <location>
        <begin position="87"/>
        <end position="115"/>
    </location>
</feature>
<feature type="zinc finger region" description="C3H1-type" evidence="5">
    <location>
        <begin position="230"/>
        <end position="258"/>
    </location>
</feature>
<feature type="region of interest" description="Disordered" evidence="6">
    <location>
        <begin position="320"/>
        <end position="380"/>
    </location>
</feature>
<feature type="region of interest" description="Disordered" evidence="6">
    <location>
        <begin position="1"/>
        <end position="41"/>
    </location>
</feature>
<evidence type="ECO:0000313" key="8">
    <source>
        <dbReference type="EMBL" id="VDD14567.1"/>
    </source>
</evidence>
<dbReference type="SUPFAM" id="SSF90229">
    <property type="entry name" value="CCCH zinc finger"/>
    <property type="match status" value="5"/>
</dbReference>
<feature type="domain" description="C3H1-type" evidence="7">
    <location>
        <begin position="277"/>
        <end position="305"/>
    </location>
</feature>
<dbReference type="Gene3D" id="4.10.1000.10">
    <property type="entry name" value="Zinc finger, CCCH-type"/>
    <property type="match status" value="2"/>
</dbReference>
<gene>
    <name evidence="8" type="ORF">BOLC4T27717H</name>
</gene>
<feature type="domain" description="C3H1-type" evidence="7">
    <location>
        <begin position="43"/>
        <end position="71"/>
    </location>
</feature>
<feature type="compositionally biased region" description="Polar residues" evidence="6">
    <location>
        <begin position="1"/>
        <end position="17"/>
    </location>
</feature>
<dbReference type="EMBL" id="LR031873">
    <property type="protein sequence ID" value="VDD14567.1"/>
    <property type="molecule type" value="Genomic_DNA"/>
</dbReference>
<reference evidence="8" key="1">
    <citation type="submission" date="2018-11" db="EMBL/GenBank/DDBJ databases">
        <authorList>
            <consortium name="Genoscope - CEA"/>
            <person name="William W."/>
        </authorList>
    </citation>
    <scope>NUCLEOTIDE SEQUENCE</scope>
</reference>
<accession>A0A3P6C7L2</accession>